<evidence type="ECO:0000256" key="1">
    <source>
        <dbReference type="ARBA" id="ARBA00022441"/>
    </source>
</evidence>
<dbReference type="AlphaFoldDB" id="A0A229RB37"/>
<keyword evidence="2" id="KW-0677">Repeat</keyword>
<dbReference type="Proteomes" id="UP000215563">
    <property type="component" value="Unassembled WGS sequence"/>
</dbReference>
<dbReference type="Gene3D" id="2.130.10.80">
    <property type="entry name" value="Galactose oxidase/kelch, beta-propeller"/>
    <property type="match status" value="3"/>
</dbReference>
<dbReference type="SMART" id="SM00612">
    <property type="entry name" value="Kelch"/>
    <property type="match status" value="5"/>
</dbReference>
<gene>
    <name evidence="3" type="ORF">CFP75_37665</name>
</gene>
<keyword evidence="4" id="KW-1185">Reference proteome</keyword>
<sequence>MPPKITPATVGIMSAQTGTQTATSGWAATGDLPWPRQWDGICEGPVLLQDGRVLAAGGGNNRGAVTYAEAALYDQGSGQWTVTGSLATSRRLHTLTVLPNGKVLAAGGFHGHPTISPNALASAELFDPATGTWSPTGSMTTGRSNHNAVLLRDGRVLVMGGATDSPPIESLVIGSAEIYDPATGTWTVVAPMIHARASFPAVLLADGKVLVASGTIETGGDLVGLTFCEIYDPAANTWSQTTPIGTPTPLETGRPRVGAQAVTLPDGTVLLTGGHSGGPVNWNYNPFSFGESERYDPATGKWTDAAPMRIPRDEFRLIRLDSGKILAIGGLEYGGYDAGYQNSEIFDPATGAWGPLIGLTIGRAKFGAVKLADGRVLIAGGAAVLANAGPDANHVLITKTDLFTP</sequence>
<accession>A0A229RB37</accession>
<dbReference type="EMBL" id="NMQU01000143">
    <property type="protein sequence ID" value="OXM43634.1"/>
    <property type="molecule type" value="Genomic_DNA"/>
</dbReference>
<evidence type="ECO:0000256" key="2">
    <source>
        <dbReference type="ARBA" id="ARBA00022737"/>
    </source>
</evidence>
<evidence type="ECO:0000313" key="3">
    <source>
        <dbReference type="EMBL" id="OXM43634.1"/>
    </source>
</evidence>
<dbReference type="PANTHER" id="PTHR46344">
    <property type="entry name" value="OS02G0202900 PROTEIN"/>
    <property type="match status" value="1"/>
</dbReference>
<dbReference type="InterPro" id="IPR011043">
    <property type="entry name" value="Gal_Oxase/kelch_b-propeller"/>
</dbReference>
<dbReference type="Gene3D" id="2.120.10.80">
    <property type="entry name" value="Kelch-type beta propeller"/>
    <property type="match status" value="2"/>
</dbReference>
<dbReference type="InterPro" id="IPR006652">
    <property type="entry name" value="Kelch_1"/>
</dbReference>
<dbReference type="Pfam" id="PF01344">
    <property type="entry name" value="Kelch_1"/>
    <property type="match status" value="2"/>
</dbReference>
<keyword evidence="1" id="KW-0880">Kelch repeat</keyword>
<dbReference type="SUPFAM" id="SSF50965">
    <property type="entry name" value="Galactose oxidase, central domain"/>
    <property type="match status" value="1"/>
</dbReference>
<organism evidence="3 4">
    <name type="scientific">Amycolatopsis alba DSM 44262</name>
    <dbReference type="NCBI Taxonomy" id="1125972"/>
    <lineage>
        <taxon>Bacteria</taxon>
        <taxon>Bacillati</taxon>
        <taxon>Actinomycetota</taxon>
        <taxon>Actinomycetes</taxon>
        <taxon>Pseudonocardiales</taxon>
        <taxon>Pseudonocardiaceae</taxon>
        <taxon>Amycolatopsis</taxon>
    </lineage>
</organism>
<name>A0A229RB37_AMYAL</name>
<dbReference type="InterPro" id="IPR037293">
    <property type="entry name" value="Gal_Oxidase_central_sf"/>
</dbReference>
<dbReference type="InterPro" id="IPR015915">
    <property type="entry name" value="Kelch-typ_b-propeller"/>
</dbReference>
<protein>
    <submittedName>
        <fullName evidence="3">Protein LivK</fullName>
    </submittedName>
</protein>
<proteinExistence type="predicted"/>
<evidence type="ECO:0000313" key="4">
    <source>
        <dbReference type="Proteomes" id="UP000215563"/>
    </source>
</evidence>
<comment type="caution">
    <text evidence="3">The sequence shown here is derived from an EMBL/GenBank/DDBJ whole genome shotgun (WGS) entry which is preliminary data.</text>
</comment>
<reference evidence="3 4" key="1">
    <citation type="submission" date="2017-07" db="EMBL/GenBank/DDBJ databases">
        <title>Amycolatopsis alba DSM 44262 Genome sequencing and assembly.</title>
        <authorList>
            <person name="Kaur N."/>
            <person name="Mayilraj S."/>
        </authorList>
    </citation>
    <scope>NUCLEOTIDE SEQUENCE [LARGE SCALE GENOMIC DNA]</scope>
    <source>
        <strain evidence="3 4">DSM 44262</strain>
    </source>
</reference>
<dbReference type="PANTHER" id="PTHR46344:SF27">
    <property type="entry name" value="KELCH REPEAT SUPERFAMILY PROTEIN"/>
    <property type="match status" value="1"/>
</dbReference>